<gene>
    <name evidence="2" type="ORF">FNF31_06692</name>
</gene>
<evidence type="ECO:0000313" key="2">
    <source>
        <dbReference type="EMBL" id="KAA0152118.1"/>
    </source>
</evidence>
<dbReference type="AlphaFoldDB" id="A0A5A8CH20"/>
<feature type="compositionally biased region" description="Gly residues" evidence="1">
    <location>
        <begin position="43"/>
        <end position="52"/>
    </location>
</feature>
<name>A0A5A8CH20_CAFRO</name>
<proteinExistence type="predicted"/>
<accession>A0A5A8CH20</accession>
<comment type="caution">
    <text evidence="2">The sequence shown here is derived from an EMBL/GenBank/DDBJ whole genome shotgun (WGS) entry which is preliminary data.</text>
</comment>
<evidence type="ECO:0000313" key="3">
    <source>
        <dbReference type="Proteomes" id="UP000325113"/>
    </source>
</evidence>
<reference evidence="2 3" key="1">
    <citation type="submission" date="2019-07" db="EMBL/GenBank/DDBJ databases">
        <title>Genomes of Cafeteria roenbergensis.</title>
        <authorList>
            <person name="Fischer M.G."/>
            <person name="Hackl T."/>
            <person name="Roman M."/>
        </authorList>
    </citation>
    <scope>NUCLEOTIDE SEQUENCE [LARGE SCALE GENOMIC DNA]</scope>
    <source>
        <strain evidence="2 3">Cflag</strain>
    </source>
</reference>
<organism evidence="2 3">
    <name type="scientific">Cafeteria roenbergensis</name>
    <name type="common">Marine flagellate</name>
    <dbReference type="NCBI Taxonomy" id="33653"/>
    <lineage>
        <taxon>Eukaryota</taxon>
        <taxon>Sar</taxon>
        <taxon>Stramenopiles</taxon>
        <taxon>Bigyra</taxon>
        <taxon>Opalozoa</taxon>
        <taxon>Bicosoecida</taxon>
        <taxon>Cafeteriaceae</taxon>
        <taxon>Cafeteria</taxon>
    </lineage>
</organism>
<sequence length="149" mass="15518">MSRDDDDNGSCVGNNDDDDDVDDDDDDNDDDDDDEMERVPDDGFGGEGGGGDISASGFAGSFMRSQLVDTGKAGSHIDYGGSSAGMARNRFESSGSLVTITAASARMGPGFAGLVGSARLSGPAGPPRHMKVFLQSNSHFLRFRGQELS</sequence>
<feature type="compositionally biased region" description="Acidic residues" evidence="1">
    <location>
        <begin position="15"/>
        <end position="36"/>
    </location>
</feature>
<evidence type="ECO:0000256" key="1">
    <source>
        <dbReference type="SAM" id="MobiDB-lite"/>
    </source>
</evidence>
<dbReference type="Proteomes" id="UP000325113">
    <property type="component" value="Unassembled WGS sequence"/>
</dbReference>
<dbReference type="EMBL" id="VLTM01000109">
    <property type="protein sequence ID" value="KAA0152118.1"/>
    <property type="molecule type" value="Genomic_DNA"/>
</dbReference>
<protein>
    <submittedName>
        <fullName evidence="2">Uncharacterized protein</fullName>
    </submittedName>
</protein>
<feature type="region of interest" description="Disordered" evidence="1">
    <location>
        <begin position="1"/>
        <end position="57"/>
    </location>
</feature>